<dbReference type="Pfam" id="PF01329">
    <property type="entry name" value="Pterin_4a"/>
    <property type="match status" value="1"/>
</dbReference>
<protein>
    <recommendedName>
        <fullName evidence="3">4a-hydroxytetrahydrobiopterin dehydratase</fullName>
        <ecNumber evidence="3">4.2.1.96</ecNumber>
    </recommendedName>
</protein>
<dbReference type="InterPro" id="IPR036428">
    <property type="entry name" value="PCD_sf"/>
</dbReference>
<accession>A0ABT6NF43</accession>
<dbReference type="Gene3D" id="3.30.1360.20">
    <property type="entry name" value="Transcriptional coactivator/pterin dehydratase"/>
    <property type="match status" value="1"/>
</dbReference>
<dbReference type="PANTHER" id="PTHR42805:SF1">
    <property type="entry name" value="PTERIN-4-ALPHA-CARBINOLAMINE DEHYDRATASE-RELATED"/>
    <property type="match status" value="1"/>
</dbReference>
<gene>
    <name evidence="5" type="ORF">QE109_12565</name>
</gene>
<dbReference type="InterPro" id="IPR001533">
    <property type="entry name" value="Pterin_deHydtase"/>
</dbReference>
<evidence type="ECO:0000256" key="2">
    <source>
        <dbReference type="ARBA" id="ARBA00006472"/>
    </source>
</evidence>
<dbReference type="SUPFAM" id="SSF55248">
    <property type="entry name" value="PCD-like"/>
    <property type="match status" value="1"/>
</dbReference>
<dbReference type="CDD" id="cd00913">
    <property type="entry name" value="PCD_DCoH_subfamily_a"/>
    <property type="match status" value="1"/>
</dbReference>
<evidence type="ECO:0000256" key="1">
    <source>
        <dbReference type="ARBA" id="ARBA00001554"/>
    </source>
</evidence>
<dbReference type="EC" id="4.2.1.96" evidence="3"/>
<organism evidence="5 6">
    <name type="scientific">Fusibacter bizertensis</name>
    <dbReference type="NCBI Taxonomy" id="1488331"/>
    <lineage>
        <taxon>Bacteria</taxon>
        <taxon>Bacillati</taxon>
        <taxon>Bacillota</taxon>
        <taxon>Clostridia</taxon>
        <taxon>Eubacteriales</taxon>
        <taxon>Eubacteriales Family XII. Incertae Sedis</taxon>
        <taxon>Fusibacter</taxon>
    </lineage>
</organism>
<dbReference type="PANTHER" id="PTHR42805">
    <property type="entry name" value="PTERIN-4-ALPHA-CARBINOLAMINE DEHYDRATASE-RELATED"/>
    <property type="match status" value="1"/>
</dbReference>
<proteinExistence type="inferred from homology"/>
<evidence type="ECO:0000256" key="4">
    <source>
        <dbReference type="ARBA" id="ARBA00023239"/>
    </source>
</evidence>
<sequence length="109" mass="12454">MSASYSNEKCIPCMIDTPVLDGELLLEFFSELDEAWRLIEDIQIEKTFKFKDFKTALDFVNKIGEIAESNGHHPDIELGWGRVKVSLMTHKIHGLSRNDFIVAAQIDEI</sequence>
<keyword evidence="6" id="KW-1185">Reference proteome</keyword>
<evidence type="ECO:0000256" key="3">
    <source>
        <dbReference type="ARBA" id="ARBA00013252"/>
    </source>
</evidence>
<name>A0ABT6NF43_9FIRM</name>
<comment type="similarity">
    <text evidence="2">Belongs to the pterin-4-alpha-carbinolamine dehydratase family.</text>
</comment>
<dbReference type="RefSeq" id="WP_281094880.1">
    <property type="nucleotide sequence ID" value="NZ_JARYZI010000008.1"/>
</dbReference>
<dbReference type="InterPro" id="IPR050376">
    <property type="entry name" value="Pterin-4-alpha-carb_dehyd"/>
</dbReference>
<dbReference type="Proteomes" id="UP001158045">
    <property type="component" value="Unassembled WGS sequence"/>
</dbReference>
<reference evidence="5 6" key="1">
    <citation type="submission" date="2023-04" db="EMBL/GenBank/DDBJ databases">
        <title>Fusibacter bizertensis strain WBS, isolated from littoral bottom sediments of the Arctic seas - biochemical and genomic analysis.</title>
        <authorList>
            <person name="Brioukhanov A.L."/>
        </authorList>
    </citation>
    <scope>NUCLEOTIDE SEQUENCE [LARGE SCALE GENOMIC DNA]</scope>
    <source>
        <strain evidence="5 6">WBS</strain>
    </source>
</reference>
<evidence type="ECO:0000313" key="5">
    <source>
        <dbReference type="EMBL" id="MDH8678985.1"/>
    </source>
</evidence>
<evidence type="ECO:0000313" key="6">
    <source>
        <dbReference type="Proteomes" id="UP001158045"/>
    </source>
</evidence>
<comment type="caution">
    <text evidence="5">The sequence shown here is derived from an EMBL/GenBank/DDBJ whole genome shotgun (WGS) entry which is preliminary data.</text>
</comment>
<keyword evidence="4" id="KW-0456">Lyase</keyword>
<dbReference type="EMBL" id="JARYZI010000008">
    <property type="protein sequence ID" value="MDH8678985.1"/>
    <property type="molecule type" value="Genomic_DNA"/>
</dbReference>
<comment type="catalytic activity">
    <reaction evidence="1">
        <text>(4aS,6R)-4a-hydroxy-L-erythro-5,6,7,8-tetrahydrobiopterin = (6R)-L-erythro-6,7-dihydrobiopterin + H2O</text>
        <dbReference type="Rhea" id="RHEA:11920"/>
        <dbReference type="ChEBI" id="CHEBI:15377"/>
        <dbReference type="ChEBI" id="CHEBI:15642"/>
        <dbReference type="ChEBI" id="CHEBI:43120"/>
        <dbReference type="EC" id="4.2.1.96"/>
    </reaction>
</comment>